<dbReference type="GO" id="GO:0005634">
    <property type="term" value="C:nucleus"/>
    <property type="evidence" value="ECO:0007669"/>
    <property type="project" value="TreeGrafter"/>
</dbReference>
<organism evidence="3 4">
    <name type="scientific">Vombatus ursinus</name>
    <name type="common">Common wombat</name>
    <dbReference type="NCBI Taxonomy" id="29139"/>
    <lineage>
        <taxon>Eukaryota</taxon>
        <taxon>Metazoa</taxon>
        <taxon>Chordata</taxon>
        <taxon>Craniata</taxon>
        <taxon>Vertebrata</taxon>
        <taxon>Euteleostomi</taxon>
        <taxon>Mammalia</taxon>
        <taxon>Metatheria</taxon>
        <taxon>Diprotodontia</taxon>
        <taxon>Vombatidae</taxon>
        <taxon>Vombatus</taxon>
    </lineage>
</organism>
<evidence type="ECO:0000313" key="3">
    <source>
        <dbReference type="Ensembl" id="ENSVURP00010031487.1"/>
    </source>
</evidence>
<name>A0A4X2MC94_VOMUR</name>
<dbReference type="STRING" id="29139.ENSVURP00010031487"/>
<accession>A0A4X2MC94</accession>
<protein>
    <recommendedName>
        <fullName evidence="5">RALY RNA binding protein like</fullName>
    </recommendedName>
</protein>
<evidence type="ECO:0000256" key="1">
    <source>
        <dbReference type="ARBA" id="ARBA00022884"/>
    </source>
</evidence>
<evidence type="ECO:0008006" key="5">
    <source>
        <dbReference type="Google" id="ProtNLM"/>
    </source>
</evidence>
<evidence type="ECO:0000256" key="2">
    <source>
        <dbReference type="SAM" id="MobiDB-lite"/>
    </source>
</evidence>
<reference evidence="3" key="3">
    <citation type="submission" date="2025-09" db="UniProtKB">
        <authorList>
            <consortium name="Ensembl"/>
        </authorList>
    </citation>
    <scope>IDENTIFICATION</scope>
</reference>
<keyword evidence="4" id="KW-1185">Reference proteome</keyword>
<dbReference type="Ensembl" id="ENSVURT00010035865.1">
    <property type="protein sequence ID" value="ENSVURP00010031487.1"/>
    <property type="gene ID" value="ENSVURG00010024079.1"/>
</dbReference>
<dbReference type="InterPro" id="IPR051186">
    <property type="entry name" value="RRM_HNRPC/RALY_subfam"/>
</dbReference>
<dbReference type="AlphaFoldDB" id="A0A4X2MC94"/>
<dbReference type="GO" id="GO:0003723">
    <property type="term" value="F:RNA binding"/>
    <property type="evidence" value="ECO:0007669"/>
    <property type="project" value="UniProtKB-KW"/>
</dbReference>
<dbReference type="OMA" id="MEDNECE"/>
<dbReference type="GeneTree" id="ENSGT00940000157601"/>
<feature type="region of interest" description="Disordered" evidence="2">
    <location>
        <begin position="1"/>
        <end position="26"/>
    </location>
</feature>
<keyword evidence="1" id="KW-0694">RNA-binding</keyword>
<reference evidence="4" key="1">
    <citation type="submission" date="2018-12" db="EMBL/GenBank/DDBJ databases">
        <authorList>
            <person name="Yazar S."/>
        </authorList>
    </citation>
    <scope>NUCLEOTIDE SEQUENCE [LARGE SCALE GENOMIC DNA]</scope>
</reference>
<dbReference type="PANTHER" id="PTHR13968:SF6">
    <property type="entry name" value="RNA-BINDING PROTEIN RALY"/>
    <property type="match status" value="1"/>
</dbReference>
<dbReference type="Proteomes" id="UP000314987">
    <property type="component" value="Unassembled WGS sequence"/>
</dbReference>
<evidence type="ECO:0000313" key="4">
    <source>
        <dbReference type="Proteomes" id="UP000314987"/>
    </source>
</evidence>
<dbReference type="PANTHER" id="PTHR13968">
    <property type="entry name" value="HETEROGENEOUS NUCLEAR RIBONUCLEOPROTEIN"/>
    <property type="match status" value="1"/>
</dbReference>
<sequence>PDLSKLGRRHTLDLNVAGEPKPNRPKGLKRAAYKGFPAPSSGVQLFEPRGRLSAVPRVAPVKRPRVTIPLVGGIKATLPVRLFARSTTSSSSSKLKLKCTELQSIKTELAQIKYNIEALLGRLGQIPEEQSPSTDGKKE</sequence>
<reference evidence="3" key="2">
    <citation type="submission" date="2025-08" db="UniProtKB">
        <authorList>
            <consortium name="Ensembl"/>
        </authorList>
    </citation>
    <scope>IDENTIFICATION</scope>
</reference>
<proteinExistence type="predicted"/>